<proteinExistence type="predicted"/>
<keyword evidence="2" id="KW-0238">DNA-binding</keyword>
<keyword evidence="5" id="KW-1185">Reference proteome</keyword>
<dbReference type="InterPro" id="IPR036390">
    <property type="entry name" value="WH_DNA-bd_sf"/>
</dbReference>
<dbReference type="RefSeq" id="WP_345562549.1">
    <property type="nucleotide sequence ID" value="NZ_BAABDQ010000005.1"/>
</dbReference>
<dbReference type="PANTHER" id="PTHR38465">
    <property type="entry name" value="HTH-TYPE TRANSCRIPTIONAL REGULATOR MJ1563-RELATED"/>
    <property type="match status" value="1"/>
</dbReference>
<protein>
    <recommendedName>
        <fullName evidence="6">MarR family transcriptional regulator</fullName>
    </recommendedName>
</protein>
<dbReference type="SUPFAM" id="SSF46785">
    <property type="entry name" value="Winged helix' DNA-binding domain"/>
    <property type="match status" value="1"/>
</dbReference>
<organism evidence="4 5">
    <name type="scientific">Nonomuraea rosea</name>
    <dbReference type="NCBI Taxonomy" id="638574"/>
    <lineage>
        <taxon>Bacteria</taxon>
        <taxon>Bacillati</taxon>
        <taxon>Actinomycetota</taxon>
        <taxon>Actinomycetes</taxon>
        <taxon>Streptosporangiales</taxon>
        <taxon>Streptosporangiaceae</taxon>
        <taxon>Nonomuraea</taxon>
    </lineage>
</organism>
<gene>
    <name evidence="4" type="ORF">GCM10022419_032830</name>
</gene>
<dbReference type="PANTHER" id="PTHR38465:SF2">
    <property type="entry name" value="HTH-TYPE TRANSCRIPTIONAL REGULATOR MMPR5"/>
    <property type="match status" value="1"/>
</dbReference>
<keyword evidence="1" id="KW-0805">Transcription regulation</keyword>
<evidence type="ECO:0000256" key="2">
    <source>
        <dbReference type="ARBA" id="ARBA00023125"/>
    </source>
</evidence>
<reference evidence="5" key="1">
    <citation type="journal article" date="2019" name="Int. J. Syst. Evol. Microbiol.">
        <title>The Global Catalogue of Microorganisms (GCM) 10K type strain sequencing project: providing services to taxonomists for standard genome sequencing and annotation.</title>
        <authorList>
            <consortium name="The Broad Institute Genomics Platform"/>
            <consortium name="The Broad Institute Genome Sequencing Center for Infectious Disease"/>
            <person name="Wu L."/>
            <person name="Ma J."/>
        </authorList>
    </citation>
    <scope>NUCLEOTIDE SEQUENCE [LARGE SCALE GENOMIC DNA]</scope>
    <source>
        <strain evidence="5">JCM 17326</strain>
    </source>
</reference>
<dbReference type="InterPro" id="IPR036388">
    <property type="entry name" value="WH-like_DNA-bd_sf"/>
</dbReference>
<evidence type="ECO:0000313" key="5">
    <source>
        <dbReference type="Proteomes" id="UP001500630"/>
    </source>
</evidence>
<evidence type="ECO:0000313" key="4">
    <source>
        <dbReference type="EMBL" id="GAA3549940.1"/>
    </source>
</evidence>
<name>A0ABP6WF51_9ACTN</name>
<evidence type="ECO:0000256" key="3">
    <source>
        <dbReference type="ARBA" id="ARBA00023163"/>
    </source>
</evidence>
<evidence type="ECO:0000256" key="1">
    <source>
        <dbReference type="ARBA" id="ARBA00023015"/>
    </source>
</evidence>
<keyword evidence="3" id="KW-0804">Transcription</keyword>
<dbReference type="Gene3D" id="1.10.287.160">
    <property type="entry name" value="HR1 repeat"/>
    <property type="match status" value="1"/>
</dbReference>
<dbReference type="Proteomes" id="UP001500630">
    <property type="component" value="Unassembled WGS sequence"/>
</dbReference>
<accession>A0ABP6WF51</accession>
<dbReference type="EMBL" id="BAABDQ010000005">
    <property type="protein sequence ID" value="GAA3549940.1"/>
    <property type="molecule type" value="Genomic_DNA"/>
</dbReference>
<sequence>MSDPAGDVHPLIDDFGLRIGRAMGWPPMAGRAAGVLMLSRAPMTMPELQSALDASKGSMSETTRLLMLSGTVRRFKEPGSRQYVYEWRDDAWIGCLQHQLDQTTELLALAENAQAQGAGLPDRQRARLREMHDYYTFMVRHIAAILAEYTTSWETASAAGSRSGGPEPAHPPR</sequence>
<evidence type="ECO:0008006" key="6">
    <source>
        <dbReference type="Google" id="ProtNLM"/>
    </source>
</evidence>
<dbReference type="Gene3D" id="1.10.10.10">
    <property type="entry name" value="Winged helix-like DNA-binding domain superfamily/Winged helix DNA-binding domain"/>
    <property type="match status" value="1"/>
</dbReference>
<comment type="caution">
    <text evidence="4">The sequence shown here is derived from an EMBL/GenBank/DDBJ whole genome shotgun (WGS) entry which is preliminary data.</text>
</comment>
<dbReference type="InterPro" id="IPR052362">
    <property type="entry name" value="HTH-GbsR_regulator"/>
</dbReference>